<keyword evidence="2" id="KW-1185">Reference proteome</keyword>
<organism evidence="1 2">
    <name type="scientific">Paxillus rubicundulus Ve08.2h10</name>
    <dbReference type="NCBI Taxonomy" id="930991"/>
    <lineage>
        <taxon>Eukaryota</taxon>
        <taxon>Fungi</taxon>
        <taxon>Dikarya</taxon>
        <taxon>Basidiomycota</taxon>
        <taxon>Agaricomycotina</taxon>
        <taxon>Agaricomycetes</taxon>
        <taxon>Agaricomycetidae</taxon>
        <taxon>Boletales</taxon>
        <taxon>Paxilineae</taxon>
        <taxon>Paxillaceae</taxon>
        <taxon>Paxillus</taxon>
    </lineage>
</organism>
<evidence type="ECO:0000313" key="1">
    <source>
        <dbReference type="EMBL" id="KIK81406.1"/>
    </source>
</evidence>
<feature type="non-terminal residue" evidence="1">
    <location>
        <position position="125"/>
    </location>
</feature>
<dbReference type="EMBL" id="KN825805">
    <property type="protein sequence ID" value="KIK81406.1"/>
    <property type="molecule type" value="Genomic_DNA"/>
</dbReference>
<dbReference type="Proteomes" id="UP000054538">
    <property type="component" value="Unassembled WGS sequence"/>
</dbReference>
<reference evidence="2" key="2">
    <citation type="submission" date="2015-01" db="EMBL/GenBank/DDBJ databases">
        <title>Evolutionary Origins and Diversification of the Mycorrhizal Mutualists.</title>
        <authorList>
            <consortium name="DOE Joint Genome Institute"/>
            <consortium name="Mycorrhizal Genomics Consortium"/>
            <person name="Kohler A."/>
            <person name="Kuo A."/>
            <person name="Nagy L.G."/>
            <person name="Floudas D."/>
            <person name="Copeland A."/>
            <person name="Barry K.W."/>
            <person name="Cichocki N."/>
            <person name="Veneault-Fourrey C."/>
            <person name="LaButti K."/>
            <person name="Lindquist E.A."/>
            <person name="Lipzen A."/>
            <person name="Lundell T."/>
            <person name="Morin E."/>
            <person name="Murat C."/>
            <person name="Riley R."/>
            <person name="Ohm R."/>
            <person name="Sun H."/>
            <person name="Tunlid A."/>
            <person name="Henrissat B."/>
            <person name="Grigoriev I.V."/>
            <person name="Hibbett D.S."/>
            <person name="Martin F."/>
        </authorList>
    </citation>
    <scope>NUCLEOTIDE SEQUENCE [LARGE SCALE GENOMIC DNA]</scope>
    <source>
        <strain evidence="2">Ve08.2h10</strain>
    </source>
</reference>
<dbReference type="OrthoDB" id="10502430at2759"/>
<protein>
    <submittedName>
        <fullName evidence="1">Uncharacterized protein</fullName>
    </submittedName>
</protein>
<evidence type="ECO:0000313" key="2">
    <source>
        <dbReference type="Proteomes" id="UP000054538"/>
    </source>
</evidence>
<dbReference type="AlphaFoldDB" id="A0A0D0DBE6"/>
<sequence length="125" mass="14027">CNTTNESPWKGALASRYWSSPSSMVQAVFSRRFKLQGLWSLIGCGGVCTRGRRPMVYSCDLSPLARLFSSRAATSYLFRGEQRLFPLHRTHPFLQAWSLVRSEHCKSSVGSRAFPFGSTSSRRSS</sequence>
<proteinExistence type="predicted"/>
<dbReference type="HOGENOM" id="CLU_1998009_0_0_1"/>
<name>A0A0D0DBE6_9AGAM</name>
<gene>
    <name evidence="1" type="ORF">PAXRUDRAFT_156184</name>
</gene>
<reference evidence="1 2" key="1">
    <citation type="submission" date="2014-04" db="EMBL/GenBank/DDBJ databases">
        <authorList>
            <consortium name="DOE Joint Genome Institute"/>
            <person name="Kuo A."/>
            <person name="Kohler A."/>
            <person name="Jargeat P."/>
            <person name="Nagy L.G."/>
            <person name="Floudas D."/>
            <person name="Copeland A."/>
            <person name="Barry K.W."/>
            <person name="Cichocki N."/>
            <person name="Veneault-Fourrey C."/>
            <person name="LaButti K."/>
            <person name="Lindquist E.A."/>
            <person name="Lipzen A."/>
            <person name="Lundell T."/>
            <person name="Morin E."/>
            <person name="Murat C."/>
            <person name="Sun H."/>
            <person name="Tunlid A."/>
            <person name="Henrissat B."/>
            <person name="Grigoriev I.V."/>
            <person name="Hibbett D.S."/>
            <person name="Martin F."/>
            <person name="Nordberg H.P."/>
            <person name="Cantor M.N."/>
            <person name="Hua S.X."/>
        </authorList>
    </citation>
    <scope>NUCLEOTIDE SEQUENCE [LARGE SCALE GENOMIC DNA]</scope>
    <source>
        <strain evidence="1 2">Ve08.2h10</strain>
    </source>
</reference>
<dbReference type="InParanoid" id="A0A0D0DBE6"/>
<accession>A0A0D0DBE6</accession>